<evidence type="ECO:0000256" key="1">
    <source>
        <dbReference type="HAMAP-Rule" id="MF_00302"/>
    </source>
</evidence>
<evidence type="ECO:0000313" key="4">
    <source>
        <dbReference type="Proteomes" id="UP000272781"/>
    </source>
</evidence>
<keyword evidence="3" id="KW-0378">Hydrolase</keyword>
<name>A0AAJ4UYM6_9BACT</name>
<gene>
    <name evidence="1" type="primary">clpS</name>
    <name evidence="3" type="ORF">EDC58_0605</name>
</gene>
<dbReference type="EMBL" id="RJVK01000001">
    <property type="protein sequence ID" value="ROR41121.1"/>
    <property type="molecule type" value="Genomic_DNA"/>
</dbReference>
<dbReference type="InterPro" id="IPR014719">
    <property type="entry name" value="Ribosomal_bL12_C/ClpS-like"/>
</dbReference>
<feature type="domain" description="Adaptor protein ClpS core" evidence="2">
    <location>
        <begin position="17"/>
        <end position="93"/>
    </location>
</feature>
<comment type="caution">
    <text evidence="3">The sequence shown here is derived from an EMBL/GenBank/DDBJ whole genome shotgun (WGS) entry which is preliminary data.</text>
</comment>
<reference evidence="3 4" key="1">
    <citation type="submission" date="2018-11" db="EMBL/GenBank/DDBJ databases">
        <title>Genomic Encyclopedia of Type Strains, Phase IV (KMG-IV): sequencing the most valuable type-strain genomes for metagenomic binning, comparative biology and taxonomic classification.</title>
        <authorList>
            <person name="Goeker M."/>
        </authorList>
    </citation>
    <scope>NUCLEOTIDE SEQUENCE [LARGE SCALE GENOMIC DNA]</scope>
    <source>
        <strain evidence="3 4">DSM 27783</strain>
    </source>
</reference>
<dbReference type="Gene3D" id="3.30.1390.10">
    <property type="match status" value="1"/>
</dbReference>
<dbReference type="PANTHER" id="PTHR33473">
    <property type="entry name" value="ATP-DEPENDENT CLP PROTEASE ADAPTER PROTEIN CLPS1, CHLOROPLASTIC"/>
    <property type="match status" value="1"/>
</dbReference>
<comment type="similarity">
    <text evidence="1">Belongs to the ClpS family.</text>
</comment>
<dbReference type="PANTHER" id="PTHR33473:SF19">
    <property type="entry name" value="ATP-DEPENDENT CLP PROTEASE ADAPTER PROTEIN CLPS"/>
    <property type="match status" value="1"/>
</dbReference>
<accession>A0AAJ4UYM6</accession>
<dbReference type="InterPro" id="IPR022935">
    <property type="entry name" value="ClpS"/>
</dbReference>
<dbReference type="SUPFAM" id="SSF54736">
    <property type="entry name" value="ClpS-like"/>
    <property type="match status" value="1"/>
</dbReference>
<dbReference type="GO" id="GO:0008233">
    <property type="term" value="F:peptidase activity"/>
    <property type="evidence" value="ECO:0007669"/>
    <property type="project" value="UniProtKB-KW"/>
</dbReference>
<dbReference type="InterPro" id="IPR003769">
    <property type="entry name" value="ClpS_core"/>
</dbReference>
<organism evidence="3 4">
    <name type="scientific">Caminibacter pacificus</name>
    <dbReference type="NCBI Taxonomy" id="1424653"/>
    <lineage>
        <taxon>Bacteria</taxon>
        <taxon>Pseudomonadati</taxon>
        <taxon>Campylobacterota</taxon>
        <taxon>Epsilonproteobacteria</taxon>
        <taxon>Nautiliales</taxon>
        <taxon>Nautiliaceae</taxon>
        <taxon>Caminibacter</taxon>
    </lineage>
</organism>
<protein>
    <recommendedName>
        <fullName evidence="1">ATP-dependent Clp protease adapter protein ClpS</fullName>
    </recommendedName>
</protein>
<dbReference type="AlphaFoldDB" id="A0AAJ4UYM6"/>
<dbReference type="HAMAP" id="MF_00302">
    <property type="entry name" value="ClpS"/>
    <property type="match status" value="1"/>
</dbReference>
<dbReference type="GO" id="GO:0006508">
    <property type="term" value="P:proteolysis"/>
    <property type="evidence" value="ECO:0007669"/>
    <property type="project" value="UniProtKB-UniRule"/>
</dbReference>
<sequence length="98" mass="11182">MMGTKTTLDNDLEILLPKLYRVILLNDDYTTFDFVIEILKSVFNKTEEEAINLTLKVDREGSATVGVYPYEIAEMKVNKVHSLARSAGYPLRARIEEV</sequence>
<keyword evidence="3" id="KW-0645">Protease</keyword>
<comment type="subunit">
    <text evidence="1">Binds to the N-terminal domain of the chaperone ClpA.</text>
</comment>
<evidence type="ECO:0000313" key="3">
    <source>
        <dbReference type="EMBL" id="ROR41121.1"/>
    </source>
</evidence>
<dbReference type="Proteomes" id="UP000272781">
    <property type="component" value="Unassembled WGS sequence"/>
</dbReference>
<comment type="function">
    <text evidence="1">Involved in the modulation of the specificity of the ClpAP-mediated ATP-dependent protein degradation.</text>
</comment>
<proteinExistence type="inferred from homology"/>
<dbReference type="GO" id="GO:0030163">
    <property type="term" value="P:protein catabolic process"/>
    <property type="evidence" value="ECO:0007669"/>
    <property type="project" value="InterPro"/>
</dbReference>
<evidence type="ECO:0000259" key="2">
    <source>
        <dbReference type="Pfam" id="PF02617"/>
    </source>
</evidence>
<dbReference type="Pfam" id="PF02617">
    <property type="entry name" value="ClpS"/>
    <property type="match status" value="1"/>
</dbReference>